<dbReference type="Pfam" id="PF12728">
    <property type="entry name" value="HTH_17"/>
    <property type="match status" value="1"/>
</dbReference>
<comment type="caution">
    <text evidence="3">The sequence shown here is derived from an EMBL/GenBank/DDBJ whole genome shotgun (WGS) entry which is preliminary data.</text>
</comment>
<feature type="region of interest" description="Disordered" evidence="1">
    <location>
        <begin position="41"/>
        <end position="66"/>
    </location>
</feature>
<dbReference type="InterPro" id="IPR009061">
    <property type="entry name" value="DNA-bd_dom_put_sf"/>
</dbReference>
<proteinExistence type="predicted"/>
<name>A0ABS5TNX8_9ACTN</name>
<dbReference type="EMBL" id="JAHBAY010000010">
    <property type="protein sequence ID" value="MBT0771763.1"/>
    <property type="molecule type" value="Genomic_DNA"/>
</dbReference>
<dbReference type="SUPFAM" id="SSF46955">
    <property type="entry name" value="Putative DNA-binding domain"/>
    <property type="match status" value="1"/>
</dbReference>
<evidence type="ECO:0000259" key="2">
    <source>
        <dbReference type="Pfam" id="PF12728"/>
    </source>
</evidence>
<feature type="compositionally biased region" description="Polar residues" evidence="1">
    <location>
        <begin position="57"/>
        <end position="66"/>
    </location>
</feature>
<evidence type="ECO:0000313" key="4">
    <source>
        <dbReference type="Proteomes" id="UP001197247"/>
    </source>
</evidence>
<evidence type="ECO:0000313" key="3">
    <source>
        <dbReference type="EMBL" id="MBT0771763.1"/>
    </source>
</evidence>
<gene>
    <name evidence="3" type="ORF">KIH74_22675</name>
</gene>
<dbReference type="InterPro" id="IPR041657">
    <property type="entry name" value="HTH_17"/>
</dbReference>
<reference evidence="3 4" key="1">
    <citation type="submission" date="2021-05" db="EMBL/GenBank/DDBJ databases">
        <title>Kineosporia and Streptomyces sp. nov. two new marine actinobacteria isolated from Coral.</title>
        <authorList>
            <person name="Buangrab K."/>
            <person name="Sutthacheep M."/>
            <person name="Yeemin T."/>
            <person name="Harunari E."/>
            <person name="Igarashi Y."/>
            <person name="Kanchanasin P."/>
            <person name="Tanasupawat S."/>
            <person name="Phongsopitanun W."/>
        </authorList>
    </citation>
    <scope>NUCLEOTIDE SEQUENCE [LARGE SCALE GENOMIC DNA]</scope>
    <source>
        <strain evidence="3 4">J2-2</strain>
    </source>
</reference>
<sequence length="66" mass="7281">MKERSNGSNGWLTTGQVALLLGLSRWTIRRHCEAGIYQGARRPNGSSQWRIPAKAVQANNDNTGDN</sequence>
<evidence type="ECO:0000256" key="1">
    <source>
        <dbReference type="SAM" id="MobiDB-lite"/>
    </source>
</evidence>
<accession>A0ABS5TNX8</accession>
<feature type="domain" description="Helix-turn-helix" evidence="2">
    <location>
        <begin position="11"/>
        <end position="58"/>
    </location>
</feature>
<dbReference type="Proteomes" id="UP001197247">
    <property type="component" value="Unassembled WGS sequence"/>
</dbReference>
<organism evidence="3 4">
    <name type="scientific">Kineosporia corallincola</name>
    <dbReference type="NCBI Taxonomy" id="2835133"/>
    <lineage>
        <taxon>Bacteria</taxon>
        <taxon>Bacillati</taxon>
        <taxon>Actinomycetota</taxon>
        <taxon>Actinomycetes</taxon>
        <taxon>Kineosporiales</taxon>
        <taxon>Kineosporiaceae</taxon>
        <taxon>Kineosporia</taxon>
    </lineage>
</organism>
<keyword evidence="4" id="KW-1185">Reference proteome</keyword>
<protein>
    <submittedName>
        <fullName evidence="3">Helix-turn-helix domain-containing protein</fullName>
    </submittedName>
</protein>